<keyword evidence="3" id="KW-1185">Reference proteome</keyword>
<evidence type="ECO:0000259" key="1">
    <source>
        <dbReference type="Pfam" id="PF03050"/>
    </source>
</evidence>
<reference evidence="3" key="1">
    <citation type="submission" date="2023-07" db="EMBL/GenBank/DDBJ databases">
        <title>Characterization of two Paracoccaceae strains isolated from Phycosphere and proposal of Xinfangfangia lacusdiani sp. nov.</title>
        <authorList>
            <person name="Deng Y."/>
            <person name="Zhang Y.Q."/>
        </authorList>
    </citation>
    <scope>NUCLEOTIDE SEQUENCE [LARGE SCALE GENOMIC DNA]</scope>
    <source>
        <strain evidence="3">CPCC 101403</strain>
    </source>
</reference>
<accession>A0ABU3EIW8</accession>
<organism evidence="2 3">
    <name type="scientific">Paracoccus broussonetiae</name>
    <dbReference type="NCBI Taxonomy" id="3075834"/>
    <lineage>
        <taxon>Bacteria</taxon>
        <taxon>Pseudomonadati</taxon>
        <taxon>Pseudomonadota</taxon>
        <taxon>Alphaproteobacteria</taxon>
        <taxon>Rhodobacterales</taxon>
        <taxon>Paracoccaceae</taxon>
        <taxon>Paracoccus</taxon>
    </lineage>
</organism>
<proteinExistence type="predicted"/>
<evidence type="ECO:0000313" key="2">
    <source>
        <dbReference type="EMBL" id="MDT1064203.1"/>
    </source>
</evidence>
<evidence type="ECO:0000313" key="3">
    <source>
        <dbReference type="Proteomes" id="UP001251085"/>
    </source>
</evidence>
<comment type="caution">
    <text evidence="2">The sequence shown here is derived from an EMBL/GenBank/DDBJ whole genome shotgun (WGS) entry which is preliminary data.</text>
</comment>
<gene>
    <name evidence="2" type="ORF">RM190_20235</name>
</gene>
<dbReference type="InterPro" id="IPR004291">
    <property type="entry name" value="Transposase_IS66_central"/>
</dbReference>
<dbReference type="EMBL" id="JAVRQI010000019">
    <property type="protein sequence ID" value="MDT1064203.1"/>
    <property type="molecule type" value="Genomic_DNA"/>
</dbReference>
<dbReference type="Pfam" id="PF03050">
    <property type="entry name" value="DDE_Tnp_IS66"/>
    <property type="match status" value="1"/>
</dbReference>
<dbReference type="Proteomes" id="UP001251085">
    <property type="component" value="Unassembled WGS sequence"/>
</dbReference>
<protein>
    <submittedName>
        <fullName evidence="2">Transposase</fullName>
    </submittedName>
</protein>
<feature type="domain" description="Transposase IS66 central" evidence="1">
    <location>
        <begin position="22"/>
        <end position="77"/>
    </location>
</feature>
<sequence>MKQAVVASTILCPKICPSYQRTRYKELDQLLARLHRRRNELLKVLERPEIPLHTNAYQNDLRACVTKRRTSRGTMAPMAARHATSCLA</sequence>
<name>A0ABU3EIW8_9RHOB</name>